<protein>
    <submittedName>
        <fullName evidence="2">Uncharacterized protein</fullName>
    </submittedName>
</protein>
<organism evidence="2 3">
    <name type="scientific">Geomesophilobacter sediminis</name>
    <dbReference type="NCBI Taxonomy" id="2798584"/>
    <lineage>
        <taxon>Bacteria</taxon>
        <taxon>Pseudomonadati</taxon>
        <taxon>Thermodesulfobacteriota</taxon>
        <taxon>Desulfuromonadia</taxon>
        <taxon>Geobacterales</taxon>
        <taxon>Geobacteraceae</taxon>
        <taxon>Geomesophilobacter</taxon>
    </lineage>
</organism>
<sequence>MEAIFGTALIAFTVMSIVAVSVQYLAYRNSEYHKASEERRNARRSVSWKGSVQPLV</sequence>
<keyword evidence="3" id="KW-1185">Reference proteome</keyword>
<dbReference type="EMBL" id="JAEMHM010000005">
    <property type="protein sequence ID" value="MBJ6724598.1"/>
    <property type="molecule type" value="Genomic_DNA"/>
</dbReference>
<keyword evidence="1" id="KW-0812">Transmembrane</keyword>
<evidence type="ECO:0000313" key="3">
    <source>
        <dbReference type="Proteomes" id="UP000636888"/>
    </source>
</evidence>
<reference evidence="2" key="1">
    <citation type="submission" date="2020-12" db="EMBL/GenBank/DDBJ databases">
        <title>Geomonas sp. Red875, isolated from river sediment.</title>
        <authorList>
            <person name="Xu Z."/>
            <person name="Zhang Z."/>
            <person name="Masuda Y."/>
            <person name="Itoh H."/>
            <person name="Senoo K."/>
        </authorList>
    </citation>
    <scope>NUCLEOTIDE SEQUENCE</scope>
    <source>
        <strain evidence="2">Red875</strain>
    </source>
</reference>
<proteinExistence type="predicted"/>
<keyword evidence="1" id="KW-1133">Transmembrane helix</keyword>
<dbReference type="Proteomes" id="UP000636888">
    <property type="component" value="Unassembled WGS sequence"/>
</dbReference>
<evidence type="ECO:0000256" key="1">
    <source>
        <dbReference type="SAM" id="Phobius"/>
    </source>
</evidence>
<evidence type="ECO:0000313" key="2">
    <source>
        <dbReference type="EMBL" id="MBJ6724598.1"/>
    </source>
</evidence>
<dbReference type="RefSeq" id="WP_199383437.1">
    <property type="nucleotide sequence ID" value="NZ_JAEMHM010000005.1"/>
</dbReference>
<name>A0A8J7JCL1_9BACT</name>
<gene>
    <name evidence="2" type="ORF">JFN93_07760</name>
</gene>
<accession>A0A8J7JCL1</accession>
<feature type="transmembrane region" description="Helical" evidence="1">
    <location>
        <begin position="6"/>
        <end position="27"/>
    </location>
</feature>
<keyword evidence="1" id="KW-0472">Membrane</keyword>
<dbReference type="AlphaFoldDB" id="A0A8J7JCL1"/>
<comment type="caution">
    <text evidence="2">The sequence shown here is derived from an EMBL/GenBank/DDBJ whole genome shotgun (WGS) entry which is preliminary data.</text>
</comment>